<organism evidence="2 3">
    <name type="scientific">Microtetraspora fusca</name>
    <dbReference type="NCBI Taxonomy" id="1997"/>
    <lineage>
        <taxon>Bacteria</taxon>
        <taxon>Bacillati</taxon>
        <taxon>Actinomycetota</taxon>
        <taxon>Actinomycetes</taxon>
        <taxon>Streptosporangiales</taxon>
        <taxon>Streptosporangiaceae</taxon>
        <taxon>Microtetraspora</taxon>
    </lineage>
</organism>
<evidence type="ECO:0008006" key="4">
    <source>
        <dbReference type="Google" id="ProtNLM"/>
    </source>
</evidence>
<proteinExistence type="predicted"/>
<evidence type="ECO:0000313" key="3">
    <source>
        <dbReference type="Proteomes" id="UP001602119"/>
    </source>
</evidence>
<name>A0ABW6VMK6_MICFU</name>
<keyword evidence="3" id="KW-1185">Reference proteome</keyword>
<accession>A0ABW6VMK6</accession>
<gene>
    <name evidence="2" type="ORF">ACFY05_39890</name>
</gene>
<sequence length="280" mass="30856">MTRIDTIGTVTTRDDRQGSGTEPHRPGTTPRAITATTATGISHLPLDVAENAFRLLMEGPQPLSVNGAKLCFGLPKRAIPLDELRTILLHPLCARTIREEVWRHLISQSRTHHGAWTVAAVALALPMLRRLVKTLGESVSVEREDLEAEVLTCYLEALERVNLSWTQPLLRLFRLTRFAVLRAHAVEPPSLLADPDPVGDRSLSYPAGHPDLLLAEAVRQQIITAEAAEVIGMTRLEGVPLSVYCRRRGLLYCAVLKRRQRAEARLAKALIDGELSAASL</sequence>
<comment type="caution">
    <text evidence="2">The sequence shown here is derived from an EMBL/GenBank/DDBJ whole genome shotgun (WGS) entry which is preliminary data.</text>
</comment>
<feature type="compositionally biased region" description="Basic and acidic residues" evidence="1">
    <location>
        <begin position="12"/>
        <end position="25"/>
    </location>
</feature>
<protein>
    <recommendedName>
        <fullName evidence="4">Sigma-70 family RNA polymerase sigma factor</fullName>
    </recommendedName>
</protein>
<evidence type="ECO:0000313" key="2">
    <source>
        <dbReference type="EMBL" id="MFF4779004.1"/>
    </source>
</evidence>
<feature type="region of interest" description="Disordered" evidence="1">
    <location>
        <begin position="1"/>
        <end position="31"/>
    </location>
</feature>
<dbReference type="Proteomes" id="UP001602119">
    <property type="component" value="Unassembled WGS sequence"/>
</dbReference>
<evidence type="ECO:0000256" key="1">
    <source>
        <dbReference type="SAM" id="MobiDB-lite"/>
    </source>
</evidence>
<dbReference type="EMBL" id="JBIAXI010000040">
    <property type="protein sequence ID" value="MFF4779004.1"/>
    <property type="molecule type" value="Genomic_DNA"/>
</dbReference>
<reference evidence="2 3" key="1">
    <citation type="submission" date="2024-10" db="EMBL/GenBank/DDBJ databases">
        <title>The Natural Products Discovery Center: Release of the First 8490 Sequenced Strains for Exploring Actinobacteria Biosynthetic Diversity.</title>
        <authorList>
            <person name="Kalkreuter E."/>
            <person name="Kautsar S.A."/>
            <person name="Yang D."/>
            <person name="Bader C.D."/>
            <person name="Teijaro C.N."/>
            <person name="Fluegel L."/>
            <person name="Davis C.M."/>
            <person name="Simpson J.R."/>
            <person name="Lauterbach L."/>
            <person name="Steele A.D."/>
            <person name="Gui C."/>
            <person name="Meng S."/>
            <person name="Li G."/>
            <person name="Viehrig K."/>
            <person name="Ye F."/>
            <person name="Su P."/>
            <person name="Kiefer A.F."/>
            <person name="Nichols A."/>
            <person name="Cepeda A.J."/>
            <person name="Yan W."/>
            <person name="Fan B."/>
            <person name="Jiang Y."/>
            <person name="Adhikari A."/>
            <person name="Zheng C.-J."/>
            <person name="Schuster L."/>
            <person name="Cowan T.M."/>
            <person name="Smanski M.J."/>
            <person name="Chevrette M.G."/>
            <person name="De Carvalho L.P.S."/>
            <person name="Shen B."/>
        </authorList>
    </citation>
    <scope>NUCLEOTIDE SEQUENCE [LARGE SCALE GENOMIC DNA]</scope>
    <source>
        <strain evidence="2 3">NPDC001281</strain>
    </source>
</reference>
<dbReference type="RefSeq" id="WP_387347653.1">
    <property type="nucleotide sequence ID" value="NZ_JBIAXI010000040.1"/>
</dbReference>